<accession>A0A9J5WRY0</accession>
<organism evidence="1 2">
    <name type="scientific">Solanum commersonii</name>
    <name type="common">Commerson's wild potato</name>
    <name type="synonym">Commerson's nightshade</name>
    <dbReference type="NCBI Taxonomy" id="4109"/>
    <lineage>
        <taxon>Eukaryota</taxon>
        <taxon>Viridiplantae</taxon>
        <taxon>Streptophyta</taxon>
        <taxon>Embryophyta</taxon>
        <taxon>Tracheophyta</taxon>
        <taxon>Spermatophyta</taxon>
        <taxon>Magnoliopsida</taxon>
        <taxon>eudicotyledons</taxon>
        <taxon>Gunneridae</taxon>
        <taxon>Pentapetalae</taxon>
        <taxon>asterids</taxon>
        <taxon>lamiids</taxon>
        <taxon>Solanales</taxon>
        <taxon>Solanaceae</taxon>
        <taxon>Solanoideae</taxon>
        <taxon>Solaneae</taxon>
        <taxon>Solanum</taxon>
    </lineage>
</organism>
<evidence type="ECO:0000313" key="1">
    <source>
        <dbReference type="EMBL" id="KAG5578426.1"/>
    </source>
</evidence>
<protein>
    <submittedName>
        <fullName evidence="1">Uncharacterized protein</fullName>
    </submittedName>
</protein>
<dbReference type="Proteomes" id="UP000824120">
    <property type="component" value="Chromosome 11"/>
</dbReference>
<gene>
    <name evidence="1" type="ORF">H5410_058560</name>
</gene>
<comment type="caution">
    <text evidence="1">The sequence shown here is derived from an EMBL/GenBank/DDBJ whole genome shotgun (WGS) entry which is preliminary data.</text>
</comment>
<reference evidence="1 2" key="1">
    <citation type="submission" date="2020-09" db="EMBL/GenBank/DDBJ databases">
        <title>De no assembly of potato wild relative species, Solanum commersonii.</title>
        <authorList>
            <person name="Cho K."/>
        </authorList>
    </citation>
    <scope>NUCLEOTIDE SEQUENCE [LARGE SCALE GENOMIC DNA]</scope>
    <source>
        <strain evidence="1">LZ3.2</strain>
        <tissue evidence="1">Leaf</tissue>
    </source>
</reference>
<name>A0A9J5WRY0_SOLCO</name>
<evidence type="ECO:0000313" key="2">
    <source>
        <dbReference type="Proteomes" id="UP000824120"/>
    </source>
</evidence>
<dbReference type="EMBL" id="JACXVP010000011">
    <property type="protein sequence ID" value="KAG5578426.1"/>
    <property type="molecule type" value="Genomic_DNA"/>
</dbReference>
<keyword evidence="2" id="KW-1185">Reference proteome</keyword>
<sequence length="75" mass="8730">MLRVITVDFPQKKVTLVQDGSRLLEFRMVKKQECGSEVITRTARVETKHISPRLGKLSERIAIFFAWESHWVQSS</sequence>
<dbReference type="AlphaFoldDB" id="A0A9J5WRY0"/>
<proteinExistence type="predicted"/>